<evidence type="ECO:0000256" key="6">
    <source>
        <dbReference type="ARBA" id="ARBA00022598"/>
    </source>
</evidence>
<dbReference type="PROSITE" id="PS00455">
    <property type="entry name" value="AMP_BINDING"/>
    <property type="match status" value="1"/>
</dbReference>
<dbReference type="InterPro" id="IPR006162">
    <property type="entry name" value="Ppantetheine_attach_site"/>
</dbReference>
<evidence type="ECO:0000256" key="11">
    <source>
        <dbReference type="ARBA" id="ARBA00023098"/>
    </source>
</evidence>
<dbReference type="InterPro" id="IPR037069">
    <property type="entry name" value="AcylCoA_DH/ox_N_sf"/>
</dbReference>
<dbReference type="Pfam" id="PF00550">
    <property type="entry name" value="PP-binding"/>
    <property type="match status" value="1"/>
</dbReference>
<dbReference type="Gene3D" id="1.10.540.10">
    <property type="entry name" value="Acyl-CoA dehydrogenase/oxidase, N-terminal domain"/>
    <property type="match status" value="1"/>
</dbReference>
<dbReference type="InterPro" id="IPR042099">
    <property type="entry name" value="ANL_N_sf"/>
</dbReference>
<protein>
    <submittedName>
        <fullName evidence="14">Acyl-CoA dehydrogenase</fullName>
    </submittedName>
</protein>
<dbReference type="FunFam" id="3.40.50.12780:FF:000013">
    <property type="entry name" value="Long-chain-fatty-acid--AMP ligase FadD32"/>
    <property type="match status" value="1"/>
</dbReference>
<comment type="similarity">
    <text evidence="2">Belongs to the ATP-dependent AMP-binding enzyme family.</text>
</comment>
<dbReference type="InterPro" id="IPR020806">
    <property type="entry name" value="PKS_PP-bd"/>
</dbReference>
<reference evidence="14" key="1">
    <citation type="submission" date="2009-05" db="EMBL/GenBank/DDBJ databases">
        <authorList>
            <person name="Harkins D.M."/>
            <person name="DeShazer D."/>
            <person name="Woods D.E."/>
            <person name="Brinkac L.M."/>
            <person name="Brown K.A."/>
            <person name="Hung G.C."/>
            <person name="Tuanyok A."/>
            <person name="Zhang B."/>
            <person name="Nierman W.C."/>
        </authorList>
    </citation>
    <scope>NUCLEOTIDE SEQUENCE [LARGE SCALE GENOMIC DNA]</scope>
    <source>
        <strain evidence="14">1710a</strain>
    </source>
</reference>
<dbReference type="SUPFAM" id="SSF47336">
    <property type="entry name" value="ACP-like"/>
    <property type="match status" value="1"/>
</dbReference>
<dbReference type="InterPro" id="IPR009075">
    <property type="entry name" value="AcylCo_DH/oxidase_C"/>
</dbReference>
<evidence type="ECO:0000256" key="3">
    <source>
        <dbReference type="ARBA" id="ARBA00009347"/>
    </source>
</evidence>
<dbReference type="Gene3D" id="1.20.140.10">
    <property type="entry name" value="Butyryl-CoA Dehydrogenase, subunit A, domain 3"/>
    <property type="match status" value="1"/>
</dbReference>
<name>A0A0E1VUS5_BURPE</name>
<dbReference type="GO" id="GO:0031177">
    <property type="term" value="F:phosphopantetheine binding"/>
    <property type="evidence" value="ECO:0007669"/>
    <property type="project" value="InterPro"/>
</dbReference>
<organism evidence="14">
    <name type="scientific">Burkholderia pseudomallei 1710a</name>
    <dbReference type="NCBI Taxonomy" id="320371"/>
    <lineage>
        <taxon>Bacteria</taxon>
        <taxon>Pseudomonadati</taxon>
        <taxon>Pseudomonadota</taxon>
        <taxon>Betaproteobacteria</taxon>
        <taxon>Burkholderiales</taxon>
        <taxon>Burkholderiaceae</taxon>
        <taxon>Burkholderia</taxon>
        <taxon>pseudomallei group</taxon>
    </lineage>
</organism>
<dbReference type="InterPro" id="IPR040097">
    <property type="entry name" value="FAAL/FAAC"/>
</dbReference>
<dbReference type="InterPro" id="IPR009100">
    <property type="entry name" value="AcylCoA_DH/oxidase_NM_dom_sf"/>
</dbReference>
<gene>
    <name evidence="14" type="ORF">BURPS1710A_A3157</name>
</gene>
<evidence type="ECO:0000256" key="9">
    <source>
        <dbReference type="ARBA" id="ARBA00022827"/>
    </source>
</evidence>
<dbReference type="Gene3D" id="3.30.300.30">
    <property type="match status" value="1"/>
</dbReference>
<comment type="similarity">
    <text evidence="3">Belongs to the acyl-CoA dehydrogenase family.</text>
</comment>
<keyword evidence="11" id="KW-0443">Lipid metabolism</keyword>
<evidence type="ECO:0000256" key="5">
    <source>
        <dbReference type="ARBA" id="ARBA00022553"/>
    </source>
</evidence>
<dbReference type="GO" id="GO:0006633">
    <property type="term" value="P:fatty acid biosynthetic process"/>
    <property type="evidence" value="ECO:0007669"/>
    <property type="project" value="TreeGrafter"/>
</dbReference>
<feature type="region of interest" description="Disordered" evidence="12">
    <location>
        <begin position="597"/>
        <end position="635"/>
    </location>
</feature>
<dbReference type="SUPFAM" id="SSF56801">
    <property type="entry name" value="Acetyl-CoA synthetase-like"/>
    <property type="match status" value="1"/>
</dbReference>
<dbReference type="HOGENOM" id="CLU_002737_0_0_4"/>
<accession>A0A0E1VUS5</accession>
<dbReference type="CDD" id="cd00567">
    <property type="entry name" value="ACAD"/>
    <property type="match status" value="1"/>
</dbReference>
<dbReference type="SMART" id="SM00823">
    <property type="entry name" value="PKS_PP"/>
    <property type="match status" value="1"/>
</dbReference>
<dbReference type="Pfam" id="PF02771">
    <property type="entry name" value="Acyl-CoA_dh_N"/>
    <property type="match status" value="1"/>
</dbReference>
<dbReference type="PANTHER" id="PTHR22754">
    <property type="entry name" value="DISCO-INTERACTING PROTEIN 2 DIP2 -RELATED"/>
    <property type="match status" value="1"/>
</dbReference>
<dbReference type="Proteomes" id="UP000001812">
    <property type="component" value="Chromosome II"/>
</dbReference>
<dbReference type="GO" id="GO:0046872">
    <property type="term" value="F:metal ion binding"/>
    <property type="evidence" value="ECO:0007669"/>
    <property type="project" value="UniProtKB-KW"/>
</dbReference>
<comment type="cofactor">
    <cofactor evidence="1">
        <name>FAD</name>
        <dbReference type="ChEBI" id="CHEBI:57692"/>
    </cofactor>
</comment>
<dbReference type="GO" id="GO:0050660">
    <property type="term" value="F:flavin adenine dinucleotide binding"/>
    <property type="evidence" value="ECO:0007669"/>
    <property type="project" value="InterPro"/>
</dbReference>
<keyword evidence="10" id="KW-0276">Fatty acid metabolism</keyword>
<keyword evidence="6" id="KW-0436">Ligase</keyword>
<keyword evidence="9" id="KW-0274">FAD</keyword>
<dbReference type="Pfam" id="PF02770">
    <property type="entry name" value="Acyl-CoA_dh_M"/>
    <property type="match status" value="1"/>
</dbReference>
<evidence type="ECO:0000313" key="14">
    <source>
        <dbReference type="EMBL" id="EET03751.1"/>
    </source>
</evidence>
<sequence length="1291" mass="138450">MTTTNLPKTINELLRVRAATRGEKVAYLFLSGQPDDEQRQSITFAELDRTARRVALLLQRQSVGVGERVLLLCRPGLDYIAGFLGCLYAGAVAVPAYPPRNRQHASRVVGIVESAGAKAILSTGDDFARCTKLLEDTAASHVALLDLDAAKPLDATLEPADVAPSHVAFLQYTSGTTGKPKGVMVTHGNLIHNLALIGQWMGYHEESTMVSWLPPYHDMGLIGGILTSLFGGFRCVLMAPERFIQHPFLWLRAISDYRADVTGAPDFAYRMCSRRVPDEQLATLDLSCLKTAYSGAESVRYGTLAEFAQRFARTGFDSERFKPCYGLAECTLLVAGRSAPRPLRTVCVDQAALQQQKVVIRRAFEGLAPQLDERDGERVLVSVGVTIGEQRVVVRDLNTNERCADGEIGEICVAGPSVAPGYWQQYEQTLATFQRGIGGETGQAFAGTGDLGFHHRGDLYVTGRLKDMIIIAGRNYYSEDIEYAVIGSRPELVPNGCAAFTVDAGDEERLVVVAEIERTHRKGDLDALLKGIREAIWLRHDLSPGAVLLVSPGSVPKTSSGKVRRGECRKRLGDGELTVLARWDADDCIAAATRGDTAANAPSNVPSSAPASAAATAPAAPAEKTPAADAAGAASPNAAKVEQLKDWLRHYARTRIDSRTIDERRTIPPHIVLDFGNEGLLGMQIDRAYGGLGLTNREMLQVVSQLATIDSTLAFFVGLNNTLGIRPIMLHAQPALRDELLPLLATGRTLAAFALTEPDAGSNARAIASVAQRADGGHWVVSGRKSWSGSSAWAGVINVFAKQADGAGMVGLALRQGTPGLRIGAEDLTMGVRGMIQNTLHLERARVSDACRLGAPGQGMAVAQQTMNFARLGIGAVCVGAMKRCAQLMHRYAARRRIGTGLLLDHPLSRQRLGDLRHRIDALSALIEQLAADFDAGRDAPEDGLLIAKILGSECLSQTSDELMQMLGGRGYIETNVAPQLFRDARLPRIFEGPTETLLAHLGSRLLNGGDDLLGYLGERSGALALAAELRGLGEQLLEDGLANADALGGAAHAANWVNYWLGSVAQWALLLAVVEQAAKRRGVDGATLEWAQSQYELALEAAQRQVGRRRVLASAAQLGEWAQRVEREIGPIEQTVPGATQRVDPLLRAECDVRSQPSDIGALDDDEPPAAGVPPAPVPSPASASAEQADPELKREVERWLLTWLGARLRNRRIALTAETTFADIGLDSILAVELTMAFGDAFRTTVDASAVWDHASIDALATHLAARMDRHAPAQADAASSAPSASSSL</sequence>
<dbReference type="GO" id="GO:0016627">
    <property type="term" value="F:oxidoreductase activity, acting on the CH-CH group of donors"/>
    <property type="evidence" value="ECO:0007669"/>
    <property type="project" value="InterPro"/>
</dbReference>
<dbReference type="PANTHER" id="PTHR22754:SF32">
    <property type="entry name" value="DISCO-INTERACTING PROTEIN 2"/>
    <property type="match status" value="1"/>
</dbReference>
<evidence type="ECO:0000256" key="10">
    <source>
        <dbReference type="ARBA" id="ARBA00022832"/>
    </source>
</evidence>
<dbReference type="GO" id="GO:0016874">
    <property type="term" value="F:ligase activity"/>
    <property type="evidence" value="ECO:0007669"/>
    <property type="project" value="UniProtKB-KW"/>
</dbReference>
<dbReference type="SUPFAM" id="SSF56645">
    <property type="entry name" value="Acyl-CoA dehydrogenase NM domain-like"/>
    <property type="match status" value="1"/>
</dbReference>
<dbReference type="GO" id="GO:0005886">
    <property type="term" value="C:plasma membrane"/>
    <property type="evidence" value="ECO:0007669"/>
    <property type="project" value="TreeGrafter"/>
</dbReference>
<dbReference type="InterPro" id="IPR036250">
    <property type="entry name" value="AcylCo_DH-like_C"/>
</dbReference>
<evidence type="ECO:0000256" key="8">
    <source>
        <dbReference type="ARBA" id="ARBA00022723"/>
    </source>
</evidence>
<dbReference type="InterPro" id="IPR000873">
    <property type="entry name" value="AMP-dep_synth/lig_dom"/>
</dbReference>
<dbReference type="InterPro" id="IPR009081">
    <property type="entry name" value="PP-bd_ACP"/>
</dbReference>
<evidence type="ECO:0000259" key="13">
    <source>
        <dbReference type="PROSITE" id="PS50075"/>
    </source>
</evidence>
<proteinExistence type="inferred from homology"/>
<dbReference type="CDD" id="cd05931">
    <property type="entry name" value="FAAL"/>
    <property type="match status" value="1"/>
</dbReference>
<dbReference type="PROSITE" id="PS00012">
    <property type="entry name" value="PHOSPHOPANTETHEINE"/>
    <property type="match status" value="1"/>
</dbReference>
<dbReference type="Gene3D" id="3.40.50.12780">
    <property type="entry name" value="N-terminal domain of ligase-like"/>
    <property type="match status" value="1"/>
</dbReference>
<dbReference type="GO" id="GO:0071766">
    <property type="term" value="P:Actinobacterium-type cell wall biogenesis"/>
    <property type="evidence" value="ECO:0007669"/>
    <property type="project" value="UniProtKB-ARBA"/>
</dbReference>
<feature type="compositionally biased region" description="Pro residues" evidence="12">
    <location>
        <begin position="1172"/>
        <end position="1181"/>
    </location>
</feature>
<dbReference type="InterPro" id="IPR006091">
    <property type="entry name" value="Acyl-CoA_Oxase/DH_mid-dom"/>
</dbReference>
<dbReference type="InterPro" id="IPR046373">
    <property type="entry name" value="Acyl-CoA_Oxase/DH_mid-dom_sf"/>
</dbReference>
<feature type="domain" description="Carrier" evidence="13">
    <location>
        <begin position="1192"/>
        <end position="1270"/>
    </location>
</feature>
<dbReference type="Pfam" id="PF23024">
    <property type="entry name" value="AMP-dom_DIP2-like"/>
    <property type="match status" value="1"/>
</dbReference>
<dbReference type="Gene3D" id="2.40.110.10">
    <property type="entry name" value="Butyryl-CoA Dehydrogenase, subunit A, domain 2"/>
    <property type="match status" value="1"/>
</dbReference>
<dbReference type="InterPro" id="IPR045851">
    <property type="entry name" value="AMP-bd_C_sf"/>
</dbReference>
<keyword evidence="5" id="KW-0597">Phosphoprotein</keyword>
<dbReference type="Pfam" id="PF00501">
    <property type="entry name" value="AMP-binding"/>
    <property type="match status" value="1"/>
</dbReference>
<dbReference type="SMART" id="SM01294">
    <property type="entry name" value="PKS_PP_betabranch"/>
    <property type="match status" value="1"/>
</dbReference>
<dbReference type="InterPro" id="IPR025110">
    <property type="entry name" value="AMP-bd_C"/>
</dbReference>
<dbReference type="InterPro" id="IPR020845">
    <property type="entry name" value="AMP-binding_CS"/>
</dbReference>
<evidence type="ECO:0000256" key="12">
    <source>
        <dbReference type="SAM" id="MobiDB-lite"/>
    </source>
</evidence>
<evidence type="ECO:0000256" key="4">
    <source>
        <dbReference type="ARBA" id="ARBA00022450"/>
    </source>
</evidence>
<dbReference type="EMBL" id="CM000833">
    <property type="protein sequence ID" value="EET03751.1"/>
    <property type="molecule type" value="Genomic_DNA"/>
</dbReference>
<keyword evidence="4" id="KW-0596">Phosphopantetheine</keyword>
<dbReference type="GO" id="GO:0070566">
    <property type="term" value="F:adenylyltransferase activity"/>
    <property type="evidence" value="ECO:0007669"/>
    <property type="project" value="TreeGrafter"/>
</dbReference>
<dbReference type="Pfam" id="PF00441">
    <property type="entry name" value="Acyl-CoA_dh_1"/>
    <property type="match status" value="1"/>
</dbReference>
<keyword evidence="7" id="KW-0285">Flavoprotein</keyword>
<dbReference type="InterPro" id="IPR036736">
    <property type="entry name" value="ACP-like_sf"/>
</dbReference>
<dbReference type="InterPro" id="IPR013786">
    <property type="entry name" value="AcylCoA_DH/ox_N"/>
</dbReference>
<evidence type="ECO:0000256" key="7">
    <source>
        <dbReference type="ARBA" id="ARBA00022630"/>
    </source>
</evidence>
<dbReference type="Gene3D" id="1.10.1200.10">
    <property type="entry name" value="ACP-like"/>
    <property type="match status" value="1"/>
</dbReference>
<dbReference type="PROSITE" id="PS50075">
    <property type="entry name" value="CARRIER"/>
    <property type="match status" value="1"/>
</dbReference>
<dbReference type="RefSeq" id="WP_004530004.1">
    <property type="nucleotide sequence ID" value="NZ_CM000833.1"/>
</dbReference>
<feature type="region of interest" description="Disordered" evidence="12">
    <location>
        <begin position="1158"/>
        <end position="1192"/>
    </location>
</feature>
<evidence type="ECO:0000256" key="2">
    <source>
        <dbReference type="ARBA" id="ARBA00006432"/>
    </source>
</evidence>
<keyword evidence="8" id="KW-0479">Metal-binding</keyword>
<dbReference type="SUPFAM" id="SSF47203">
    <property type="entry name" value="Acyl-CoA dehydrogenase C-terminal domain-like"/>
    <property type="match status" value="1"/>
</dbReference>
<evidence type="ECO:0000256" key="1">
    <source>
        <dbReference type="ARBA" id="ARBA00001974"/>
    </source>
</evidence>